<evidence type="ECO:0000313" key="3">
    <source>
        <dbReference type="Proteomes" id="UP000634667"/>
    </source>
</evidence>
<gene>
    <name evidence="2" type="ORF">GCM10008111_32030</name>
</gene>
<keyword evidence="3" id="KW-1185">Reference proteome</keyword>
<name>A0ABQ2WTD0_9ALTE</name>
<organism evidence="2 3">
    <name type="scientific">Alishewanella tabrizica</name>
    <dbReference type="NCBI Taxonomy" id="671278"/>
    <lineage>
        <taxon>Bacteria</taxon>
        <taxon>Pseudomonadati</taxon>
        <taxon>Pseudomonadota</taxon>
        <taxon>Gammaproteobacteria</taxon>
        <taxon>Alteromonadales</taxon>
        <taxon>Alteromonadaceae</taxon>
        <taxon>Alishewanella</taxon>
    </lineage>
</organism>
<dbReference type="EMBL" id="BMYR01000023">
    <property type="protein sequence ID" value="GGW73713.1"/>
    <property type="molecule type" value="Genomic_DNA"/>
</dbReference>
<reference evidence="3" key="1">
    <citation type="journal article" date="2019" name="Int. J. Syst. Evol. Microbiol.">
        <title>The Global Catalogue of Microorganisms (GCM) 10K type strain sequencing project: providing services to taxonomists for standard genome sequencing and annotation.</title>
        <authorList>
            <consortium name="The Broad Institute Genomics Platform"/>
            <consortium name="The Broad Institute Genome Sequencing Center for Infectious Disease"/>
            <person name="Wu L."/>
            <person name="Ma J."/>
        </authorList>
    </citation>
    <scope>NUCLEOTIDE SEQUENCE [LARGE SCALE GENOMIC DNA]</scope>
    <source>
        <strain evidence="3">KCTC 23723</strain>
    </source>
</reference>
<feature type="transmembrane region" description="Helical" evidence="1">
    <location>
        <begin position="94"/>
        <end position="117"/>
    </location>
</feature>
<feature type="transmembrane region" description="Helical" evidence="1">
    <location>
        <begin position="70"/>
        <end position="88"/>
    </location>
</feature>
<keyword evidence="1" id="KW-1133">Transmembrane helix</keyword>
<comment type="caution">
    <text evidence="2">The sequence shown here is derived from an EMBL/GenBank/DDBJ whole genome shotgun (WGS) entry which is preliminary data.</text>
</comment>
<sequence length="288" mass="32118">MDRAGALKAIRKGAIAAIISGTVTLFVVGMALFSDAEGDLAFWNDPFNLIDVLLIFFLAFGIYRKSRTAAVLLFIYFIFAKIFIALSVGRMQGLLVSLIFLYFYARAIQGTFVFHRLEKQENPDYKTSSVWYLIAGIPLGLCFLLALGFGMLTVTGAFPSTEVLAGDKVPANQLATLVEHNIVESEEEIAYFYSAGMFSILVDGNLLTDRRVVSYFKNAEGELEIYDLYFTDIEHVELVQQGNLLTNSVYQINAYAVDTWFQIVLSAEAEGDKKFIAALQQKILDARQ</sequence>
<accession>A0ABQ2WTD0</accession>
<evidence type="ECO:0000313" key="2">
    <source>
        <dbReference type="EMBL" id="GGW73713.1"/>
    </source>
</evidence>
<proteinExistence type="predicted"/>
<keyword evidence="1" id="KW-0812">Transmembrane</keyword>
<dbReference type="RefSeq" id="WP_189484248.1">
    <property type="nucleotide sequence ID" value="NZ_BMYR01000023.1"/>
</dbReference>
<feature type="transmembrane region" description="Helical" evidence="1">
    <location>
        <begin position="46"/>
        <end position="63"/>
    </location>
</feature>
<feature type="transmembrane region" description="Helical" evidence="1">
    <location>
        <begin position="12"/>
        <end position="34"/>
    </location>
</feature>
<evidence type="ECO:0000256" key="1">
    <source>
        <dbReference type="SAM" id="Phobius"/>
    </source>
</evidence>
<protein>
    <submittedName>
        <fullName evidence="2">Uncharacterized protein</fullName>
    </submittedName>
</protein>
<keyword evidence="1" id="KW-0472">Membrane</keyword>
<dbReference type="Proteomes" id="UP000634667">
    <property type="component" value="Unassembled WGS sequence"/>
</dbReference>
<feature type="transmembrane region" description="Helical" evidence="1">
    <location>
        <begin position="129"/>
        <end position="152"/>
    </location>
</feature>